<dbReference type="Proteomes" id="UP001597419">
    <property type="component" value="Unassembled WGS sequence"/>
</dbReference>
<proteinExistence type="predicted"/>
<evidence type="ECO:0000313" key="2">
    <source>
        <dbReference type="Proteomes" id="UP001597419"/>
    </source>
</evidence>
<dbReference type="RefSeq" id="WP_345408747.1">
    <property type="nucleotide sequence ID" value="NZ_BAABHG010000030.1"/>
</dbReference>
<dbReference type="EMBL" id="JBHUKU010000035">
    <property type="protein sequence ID" value="MFD2465608.1"/>
    <property type="molecule type" value="Genomic_DNA"/>
</dbReference>
<evidence type="ECO:0000313" key="1">
    <source>
        <dbReference type="EMBL" id="MFD2465608.1"/>
    </source>
</evidence>
<reference evidence="2" key="1">
    <citation type="journal article" date="2019" name="Int. J. Syst. Evol. Microbiol.">
        <title>The Global Catalogue of Microorganisms (GCM) 10K type strain sequencing project: providing services to taxonomists for standard genome sequencing and annotation.</title>
        <authorList>
            <consortium name="The Broad Institute Genomics Platform"/>
            <consortium name="The Broad Institute Genome Sequencing Center for Infectious Disease"/>
            <person name="Wu L."/>
            <person name="Ma J."/>
        </authorList>
    </citation>
    <scope>NUCLEOTIDE SEQUENCE [LARGE SCALE GENOMIC DNA]</scope>
    <source>
        <strain evidence="2">CGMCC 4.7643</strain>
    </source>
</reference>
<name>A0ABW5GXN5_9PSEU</name>
<protein>
    <recommendedName>
        <fullName evidence="3">Transposase</fullName>
    </recommendedName>
</protein>
<gene>
    <name evidence="1" type="ORF">ACFSYJ_43860</name>
</gene>
<organism evidence="1 2">
    <name type="scientific">Amycolatopsis samaneae</name>
    <dbReference type="NCBI Taxonomy" id="664691"/>
    <lineage>
        <taxon>Bacteria</taxon>
        <taxon>Bacillati</taxon>
        <taxon>Actinomycetota</taxon>
        <taxon>Actinomycetes</taxon>
        <taxon>Pseudonocardiales</taxon>
        <taxon>Pseudonocardiaceae</taxon>
        <taxon>Amycolatopsis</taxon>
    </lineage>
</organism>
<keyword evidence="2" id="KW-1185">Reference proteome</keyword>
<sequence length="66" mass="7129">MVSSKLRLAAVHGRALRCLVCGGREFSSREVKLNSTGAEFLCRVAVSVTWSRWLSPGAPMSGGRHV</sequence>
<evidence type="ECO:0008006" key="3">
    <source>
        <dbReference type="Google" id="ProtNLM"/>
    </source>
</evidence>
<comment type="caution">
    <text evidence="1">The sequence shown here is derived from an EMBL/GenBank/DDBJ whole genome shotgun (WGS) entry which is preliminary data.</text>
</comment>
<accession>A0ABW5GXN5</accession>